<dbReference type="AlphaFoldDB" id="A0A1C5IIB8"/>
<dbReference type="STRING" id="745366.GA0070213_10614"/>
<keyword evidence="2" id="KW-1185">Reference proteome</keyword>
<dbReference type="OrthoDB" id="3393137at2"/>
<dbReference type="Gene3D" id="1.10.10.1150">
    <property type="entry name" value="Coenzyme PQQ synthesis protein D (PqqD)"/>
    <property type="match status" value="1"/>
</dbReference>
<evidence type="ECO:0000313" key="2">
    <source>
        <dbReference type="Proteomes" id="UP000199360"/>
    </source>
</evidence>
<dbReference type="Pfam" id="PF05402">
    <property type="entry name" value="PqqD"/>
    <property type="match status" value="1"/>
</dbReference>
<gene>
    <name evidence="1" type="ORF">GA0070213_10614</name>
</gene>
<organism evidence="1 2">
    <name type="scientific">Micromonospora humi</name>
    <dbReference type="NCBI Taxonomy" id="745366"/>
    <lineage>
        <taxon>Bacteria</taxon>
        <taxon>Bacillati</taxon>
        <taxon>Actinomycetota</taxon>
        <taxon>Actinomycetes</taxon>
        <taxon>Micromonosporales</taxon>
        <taxon>Micromonosporaceae</taxon>
        <taxon>Micromonospora</taxon>
    </lineage>
</organism>
<proteinExistence type="predicted"/>
<dbReference type="InterPro" id="IPR041881">
    <property type="entry name" value="PqqD_sf"/>
</dbReference>
<dbReference type="EMBL" id="FMDM01000006">
    <property type="protein sequence ID" value="SCG58107.1"/>
    <property type="molecule type" value="Genomic_DNA"/>
</dbReference>
<name>A0A1C5IIB8_9ACTN</name>
<protein>
    <submittedName>
        <fullName evidence="1">Coenzyme PQQ synthesis protein D (PqqD)</fullName>
    </submittedName>
</protein>
<dbReference type="Proteomes" id="UP000199360">
    <property type="component" value="Unassembled WGS sequence"/>
</dbReference>
<evidence type="ECO:0000313" key="1">
    <source>
        <dbReference type="EMBL" id="SCG58107.1"/>
    </source>
</evidence>
<accession>A0A1C5IIB8</accession>
<reference evidence="2" key="1">
    <citation type="submission" date="2016-06" db="EMBL/GenBank/DDBJ databases">
        <authorList>
            <person name="Varghese N."/>
            <person name="Submissions Spin"/>
        </authorList>
    </citation>
    <scope>NUCLEOTIDE SEQUENCE [LARGE SCALE GENOMIC DNA]</scope>
    <source>
        <strain evidence="2">DSM 45647</strain>
    </source>
</reference>
<sequence>MTQQDTAYRVDSTRVTWRETGEEAVLLDLQESVYFGLDRSGALLWRRLVGGATTEDLVDTLVGDGAVDRARARADVTAFLADLGRYGLTRAA</sequence>
<dbReference type="RefSeq" id="WP_091062475.1">
    <property type="nucleotide sequence ID" value="NZ_FMDM01000006.1"/>
</dbReference>
<dbReference type="InterPro" id="IPR008792">
    <property type="entry name" value="PQQD"/>
</dbReference>